<proteinExistence type="predicted"/>
<reference evidence="2 3" key="1">
    <citation type="journal article" date="2016" name="Eur. J. Clin. Microbiol. Infect. Dis.">
        <title>Whole genome sequencing as a tool for phylogenetic analysis of clinical strains of Mitis group streptococci.</title>
        <authorList>
            <person name="Rasmussen L.H."/>
            <person name="Dargis R."/>
            <person name="Hojholt K."/>
            <person name="Christensen J.J."/>
            <person name="Skovgaard O."/>
            <person name="Justesen U.S."/>
            <person name="Rosenvinge F.S."/>
            <person name="Moser C."/>
            <person name="Lukjancenko O."/>
            <person name="Rasmussen S."/>
            <person name="Nielsen X.C."/>
        </authorList>
    </citation>
    <scope>NUCLEOTIDE SEQUENCE [LARGE SCALE GENOMIC DNA]</scope>
    <source>
        <strain evidence="2 3">RH_17439_08</strain>
    </source>
</reference>
<protein>
    <submittedName>
        <fullName evidence="2">Uncharacterized protein</fullName>
    </submittedName>
</protein>
<name>A0A1X1KCA8_STRMT</name>
<comment type="caution">
    <text evidence="2">The sequence shown here is derived from an EMBL/GenBank/DDBJ whole genome shotgun (WGS) entry which is preliminary data.</text>
</comment>
<sequence length="67" mass="7448">MSLNSLPNGMENGLEPRANAEKMQKKHLEKSKRSRVVDGVPVPSSHTMKLRSDTIISTSLLFKLIIS</sequence>
<evidence type="ECO:0000256" key="1">
    <source>
        <dbReference type="SAM" id="MobiDB-lite"/>
    </source>
</evidence>
<dbReference type="EMBL" id="NCVH01000022">
    <property type="protein sequence ID" value="ORO96974.1"/>
    <property type="molecule type" value="Genomic_DNA"/>
</dbReference>
<dbReference type="AlphaFoldDB" id="A0A1X1KCA8"/>
<gene>
    <name evidence="2" type="ORF">B7698_01075</name>
</gene>
<organism evidence="2 3">
    <name type="scientific">Streptococcus mitis</name>
    <dbReference type="NCBI Taxonomy" id="28037"/>
    <lineage>
        <taxon>Bacteria</taxon>
        <taxon>Bacillati</taxon>
        <taxon>Bacillota</taxon>
        <taxon>Bacilli</taxon>
        <taxon>Lactobacillales</taxon>
        <taxon>Streptococcaceae</taxon>
        <taxon>Streptococcus</taxon>
        <taxon>Streptococcus mitis group</taxon>
    </lineage>
</organism>
<evidence type="ECO:0000313" key="3">
    <source>
        <dbReference type="Proteomes" id="UP000193367"/>
    </source>
</evidence>
<evidence type="ECO:0000313" key="2">
    <source>
        <dbReference type="EMBL" id="ORO96974.1"/>
    </source>
</evidence>
<feature type="compositionally biased region" description="Basic residues" evidence="1">
    <location>
        <begin position="24"/>
        <end position="34"/>
    </location>
</feature>
<dbReference type="Proteomes" id="UP000193367">
    <property type="component" value="Unassembled WGS sequence"/>
</dbReference>
<feature type="region of interest" description="Disordered" evidence="1">
    <location>
        <begin position="1"/>
        <end position="44"/>
    </location>
</feature>
<accession>A0A1X1KCA8</accession>